<accession>A0A7G9G4V9</accession>
<feature type="transmembrane region" description="Helical" evidence="8">
    <location>
        <begin position="477"/>
        <end position="499"/>
    </location>
</feature>
<dbReference type="GO" id="GO:0005886">
    <property type="term" value="C:plasma membrane"/>
    <property type="evidence" value="ECO:0007669"/>
    <property type="project" value="UniProtKB-SubCell"/>
</dbReference>
<feature type="transmembrane region" description="Helical" evidence="8">
    <location>
        <begin position="348"/>
        <end position="367"/>
    </location>
</feature>
<dbReference type="EMBL" id="CP060634">
    <property type="protein sequence ID" value="QNM05841.1"/>
    <property type="molecule type" value="Genomic_DNA"/>
</dbReference>
<evidence type="ECO:0000256" key="3">
    <source>
        <dbReference type="ARBA" id="ARBA00022692"/>
    </source>
</evidence>
<feature type="transmembrane region" description="Helical" evidence="8">
    <location>
        <begin position="130"/>
        <end position="148"/>
    </location>
</feature>
<feature type="transmembrane region" description="Helical" evidence="8">
    <location>
        <begin position="387"/>
        <end position="407"/>
    </location>
</feature>
<feature type="transmembrane region" description="Helical" evidence="8">
    <location>
        <begin position="17"/>
        <end position="38"/>
    </location>
</feature>
<feature type="transmembrane region" description="Helical" evidence="8">
    <location>
        <begin position="58"/>
        <end position="77"/>
    </location>
</feature>
<organism evidence="9 10">
    <name type="scientific">Qiania dongpingensis</name>
    <dbReference type="NCBI Taxonomy" id="2763669"/>
    <lineage>
        <taxon>Bacteria</taxon>
        <taxon>Bacillati</taxon>
        <taxon>Bacillota</taxon>
        <taxon>Clostridia</taxon>
        <taxon>Lachnospirales</taxon>
        <taxon>Lachnospiraceae</taxon>
        <taxon>Qiania</taxon>
    </lineage>
</organism>
<keyword evidence="5" id="KW-0573">Peptidoglycan synthesis</keyword>
<evidence type="ECO:0000256" key="4">
    <source>
        <dbReference type="ARBA" id="ARBA00022960"/>
    </source>
</evidence>
<dbReference type="KEGG" id="qdo:H9Q78_01315"/>
<evidence type="ECO:0000313" key="10">
    <source>
        <dbReference type="Proteomes" id="UP000515823"/>
    </source>
</evidence>
<feature type="transmembrane region" description="Helical" evidence="8">
    <location>
        <begin position="98"/>
        <end position="118"/>
    </location>
</feature>
<dbReference type="GO" id="GO:0008360">
    <property type="term" value="P:regulation of cell shape"/>
    <property type="evidence" value="ECO:0007669"/>
    <property type="project" value="UniProtKB-KW"/>
</dbReference>
<dbReference type="PIRSF" id="PIRSF038958">
    <property type="entry name" value="PG_synth_SpoVB"/>
    <property type="match status" value="1"/>
</dbReference>
<evidence type="ECO:0000256" key="8">
    <source>
        <dbReference type="SAM" id="Phobius"/>
    </source>
</evidence>
<dbReference type="AlphaFoldDB" id="A0A7G9G4V9"/>
<keyword evidence="7 8" id="KW-0472">Membrane</keyword>
<dbReference type="PANTHER" id="PTHR30250:SF21">
    <property type="entry name" value="LIPID II FLIPPASE MURJ"/>
    <property type="match status" value="1"/>
</dbReference>
<keyword evidence="3 8" id="KW-0812">Transmembrane</keyword>
<feature type="transmembrane region" description="Helical" evidence="8">
    <location>
        <begin position="442"/>
        <end position="465"/>
    </location>
</feature>
<comment type="subcellular location">
    <subcellularLocation>
        <location evidence="1">Cell membrane</location>
        <topology evidence="1">Multi-pass membrane protein</topology>
    </subcellularLocation>
</comment>
<keyword evidence="6 8" id="KW-1133">Transmembrane helix</keyword>
<sequence>MSSQNQRPKRKKKNNNFLVQGTILAGAGILVRIIGLVYRIPMQNKIGSAAMGMYSSAFYIYNIMLLLSSYSLPLAVSKMVSARVALGQHKNAYRIFQSSLLFSLVSGGAACLLTFFGADFFAAKLLNEPGAAYAIKVLAPTIFVMAFLGTLRGYFQGLGTMIPTAVSQVFEQIINAVVSVVAAFLLFDMGAKMDIAKGKDFYADAYGAAGGTIGTAVGALAALFFCFVVFRMYKQVLNKQMRRDNTVMLESYGNIARVLIATIIPVIISGTVYNISNLIDNSIYGFYMKSTGGTAHYMANWGVYSGQYYLLINVPIAISNALSSSMLPSLTRTVTEGKKGEVLRKINVTIRFSMIVAIPAAVGLTVLSSPIVNMLFKQDTQLGGDLLFLGSLAVIFFSLSTVSNGILQGINKMKVPVRNALISLILHVGVLIALLYGLKTGIYGVVIANMLFGLSMCILNGISIANFLGYRQEVKKTFVLPFLASVIMGGASYLVYYLVNMITKRNSIACLLAVIVAVVVYFVMLIVFRCVSESELRSMPMGGKLASAAKKLHLM</sequence>
<keyword evidence="10" id="KW-1185">Reference proteome</keyword>
<feature type="transmembrane region" description="Helical" evidence="8">
    <location>
        <begin position="207"/>
        <end position="233"/>
    </location>
</feature>
<evidence type="ECO:0000313" key="9">
    <source>
        <dbReference type="EMBL" id="QNM05841.1"/>
    </source>
</evidence>
<dbReference type="Pfam" id="PF03023">
    <property type="entry name" value="MurJ"/>
    <property type="match status" value="1"/>
</dbReference>
<dbReference type="Proteomes" id="UP000515823">
    <property type="component" value="Chromosome"/>
</dbReference>
<evidence type="ECO:0000256" key="2">
    <source>
        <dbReference type="ARBA" id="ARBA00022475"/>
    </source>
</evidence>
<dbReference type="RefSeq" id="WP_249303128.1">
    <property type="nucleotide sequence ID" value="NZ_CP060634.1"/>
</dbReference>
<dbReference type="InterPro" id="IPR004268">
    <property type="entry name" value="MurJ"/>
</dbReference>
<feature type="transmembrane region" description="Helical" evidence="8">
    <location>
        <begin position="169"/>
        <end position="187"/>
    </location>
</feature>
<reference evidence="9 10" key="1">
    <citation type="submission" date="2020-08" db="EMBL/GenBank/DDBJ databases">
        <authorList>
            <person name="Liu C."/>
            <person name="Sun Q."/>
        </authorList>
    </citation>
    <scope>NUCLEOTIDE SEQUENCE [LARGE SCALE GENOMIC DNA]</scope>
    <source>
        <strain evidence="9 10">NSJ-38</strain>
    </source>
</reference>
<evidence type="ECO:0000256" key="5">
    <source>
        <dbReference type="ARBA" id="ARBA00022984"/>
    </source>
</evidence>
<gene>
    <name evidence="9" type="ORF">H9Q78_01315</name>
</gene>
<name>A0A7G9G4V9_9FIRM</name>
<dbReference type="InterPro" id="IPR050833">
    <property type="entry name" value="Poly_Biosynth_Transport"/>
</dbReference>
<keyword evidence="2" id="KW-1003">Cell membrane</keyword>
<proteinExistence type="predicted"/>
<keyword evidence="4" id="KW-0133">Cell shape</keyword>
<feature type="transmembrane region" description="Helical" evidence="8">
    <location>
        <begin position="511"/>
        <end position="531"/>
    </location>
</feature>
<dbReference type="CDD" id="cd13124">
    <property type="entry name" value="MATE_SpoVB_like"/>
    <property type="match status" value="1"/>
</dbReference>
<evidence type="ECO:0000256" key="6">
    <source>
        <dbReference type="ARBA" id="ARBA00022989"/>
    </source>
</evidence>
<protein>
    <submittedName>
        <fullName evidence="9">Polysaccharide biosynthesis protein</fullName>
    </submittedName>
</protein>
<evidence type="ECO:0000256" key="1">
    <source>
        <dbReference type="ARBA" id="ARBA00004651"/>
    </source>
</evidence>
<feature type="transmembrane region" description="Helical" evidence="8">
    <location>
        <begin position="254"/>
        <end position="275"/>
    </location>
</feature>
<feature type="transmembrane region" description="Helical" evidence="8">
    <location>
        <begin position="419"/>
        <end position="436"/>
    </location>
</feature>
<evidence type="ECO:0000256" key="7">
    <source>
        <dbReference type="ARBA" id="ARBA00023136"/>
    </source>
</evidence>
<dbReference type="InterPro" id="IPR024923">
    <property type="entry name" value="PG_synth_SpoVB"/>
</dbReference>
<dbReference type="GO" id="GO:0009252">
    <property type="term" value="P:peptidoglycan biosynthetic process"/>
    <property type="evidence" value="ECO:0007669"/>
    <property type="project" value="UniProtKB-KW"/>
</dbReference>
<dbReference type="PANTHER" id="PTHR30250">
    <property type="entry name" value="PST FAMILY PREDICTED COLANIC ACID TRANSPORTER"/>
    <property type="match status" value="1"/>
</dbReference>